<dbReference type="EMBL" id="MT142588">
    <property type="protein sequence ID" value="QJA85664.1"/>
    <property type="molecule type" value="Genomic_DNA"/>
</dbReference>
<accession>A0A6H2A4C8</accession>
<organism evidence="1">
    <name type="scientific">viral metagenome</name>
    <dbReference type="NCBI Taxonomy" id="1070528"/>
    <lineage>
        <taxon>unclassified sequences</taxon>
        <taxon>metagenomes</taxon>
        <taxon>organismal metagenomes</taxon>
    </lineage>
</organism>
<dbReference type="InterPro" id="IPR023214">
    <property type="entry name" value="HAD_sf"/>
</dbReference>
<evidence type="ECO:0000313" key="4">
    <source>
        <dbReference type="EMBL" id="QJI01881.1"/>
    </source>
</evidence>
<evidence type="ECO:0000313" key="1">
    <source>
        <dbReference type="EMBL" id="QJA54375.1"/>
    </source>
</evidence>
<name>A0A6H2A4C8_9ZZZZ</name>
<reference evidence="1" key="1">
    <citation type="submission" date="2020-03" db="EMBL/GenBank/DDBJ databases">
        <title>The deep terrestrial virosphere.</title>
        <authorList>
            <person name="Holmfeldt K."/>
            <person name="Nilsson E."/>
            <person name="Simone D."/>
            <person name="Lopez-Fernandez M."/>
            <person name="Wu X."/>
            <person name="de Brujin I."/>
            <person name="Lundin D."/>
            <person name="Andersson A."/>
            <person name="Bertilsson S."/>
            <person name="Dopson M."/>
        </authorList>
    </citation>
    <scope>NUCLEOTIDE SEQUENCE</scope>
    <source>
        <strain evidence="2">MM415A02299</strain>
        <strain evidence="3">MM415B02189</strain>
        <strain evidence="1">TM448A04664</strain>
        <strain evidence="4">TM448B02821</strain>
    </source>
</reference>
<gene>
    <name evidence="2" type="ORF">MM415A02299_0008</name>
    <name evidence="3" type="ORF">MM415B02189_0008</name>
    <name evidence="1" type="ORF">TM448A04664_0006</name>
    <name evidence="4" type="ORF">TM448B02821_0006</name>
</gene>
<proteinExistence type="predicted"/>
<protein>
    <submittedName>
        <fullName evidence="1">Uncharacterized protein</fullName>
    </submittedName>
</protein>
<dbReference type="Gene3D" id="3.40.50.1000">
    <property type="entry name" value="HAD superfamily/HAD-like"/>
    <property type="match status" value="1"/>
</dbReference>
<evidence type="ECO:0000313" key="2">
    <source>
        <dbReference type="EMBL" id="QJA73607.1"/>
    </source>
</evidence>
<dbReference type="EMBL" id="MT142039">
    <property type="protein sequence ID" value="QJA73607.1"/>
    <property type="molecule type" value="Genomic_DNA"/>
</dbReference>
<dbReference type="EMBL" id="MT144501">
    <property type="protein sequence ID" value="QJA54375.1"/>
    <property type="molecule type" value="Genomic_DNA"/>
</dbReference>
<dbReference type="InterPro" id="IPR036412">
    <property type="entry name" value="HAD-like_sf"/>
</dbReference>
<evidence type="ECO:0000313" key="3">
    <source>
        <dbReference type="EMBL" id="QJA85664.1"/>
    </source>
</evidence>
<dbReference type="SUPFAM" id="SSF56784">
    <property type="entry name" value="HAD-like"/>
    <property type="match status" value="1"/>
</dbReference>
<dbReference type="EMBL" id="MT144958">
    <property type="protein sequence ID" value="QJI01881.1"/>
    <property type="molecule type" value="Genomic_DNA"/>
</dbReference>
<sequence>MPGEVLPEMTLVMPKKEDLFSKVVGQKRICIDIDGCLCEYDFPLLVKNFFGIDLSAQAIFAYDLADVLGVAPALINTMFKEQVYGKPNFIASSIDTLTEWKSKGYELIIFSNRVKYMGYMGLAQWLVDWGIPFNGIDDGQGSYDIHIDDSPGKLMGTDSKIKLLFNQPWNQRCHNITGKLQRVKSWQEVKNVCASSGY</sequence>
<dbReference type="AlphaFoldDB" id="A0A6H2A4C8"/>